<evidence type="ECO:0000256" key="3">
    <source>
        <dbReference type="ARBA" id="ARBA00020311"/>
    </source>
</evidence>
<comment type="caution">
    <text evidence="19">The sequence shown here is derived from an EMBL/GenBank/DDBJ whole genome shotgun (WGS) entry which is preliminary data.</text>
</comment>
<dbReference type="AlphaFoldDB" id="A0A9D1N7K0"/>
<comment type="catalytic activity">
    <reaction evidence="14 16">
        <text>DNA(n) + a 2'-deoxyribonucleoside 5'-triphosphate = DNA(n+1) + diphosphate</text>
        <dbReference type="Rhea" id="RHEA:22508"/>
        <dbReference type="Rhea" id="RHEA-COMP:17339"/>
        <dbReference type="Rhea" id="RHEA-COMP:17340"/>
        <dbReference type="ChEBI" id="CHEBI:33019"/>
        <dbReference type="ChEBI" id="CHEBI:61560"/>
        <dbReference type="ChEBI" id="CHEBI:173112"/>
        <dbReference type="EC" id="2.7.7.7"/>
    </reaction>
</comment>
<evidence type="ECO:0000256" key="11">
    <source>
        <dbReference type="ARBA" id="ARBA00022932"/>
    </source>
</evidence>
<sequence length="893" mass="100862">MKKIAIIDGNSLINRAYYAMRNPMITRDGIFTQGIFGFLNMMDKIKRDYEPEYMAVAFDMKAPTFRHKEYDQYKAGRKKMPPELAMQIPLLKDILAAMNVKQLELEGFEADDIIGTIARKAEEDGLEPYIITGDKDELQLASDKTRVIITKKGVSEFEIYDRRAMIEKYGFTPQQFIDYKGLMGDQSDNIPGVPGVGDKTATKLILEFGSVENLLANTEDITPKGLKKKIEDNAQLAVMSKRLATINTNVPVDIDFDEFILGEPDYDALVAIYTKLEFNKFLKKLNIGREGGQSSGAVEGHTISVDTSSYERILVNSGEKMNDISLSGETIIKVFGDYNHLGTVAIEGVAMMNGGKYYYFDYPKLDDFVRWLADQDISMTGHGLKRDYFMLMCHDALSCEMSFATSFDTMIAQYVLDSGRSNYSLTAIANEYLHFTVKDETEFQEANGQMDMFDDNSQAYMDYGFDICTAVLNLVEVQQQRIKDEQLDDVFYSVELPLIEVMASMEYEGFKVDRGTLMDFGRELSQKIDEISARVFDMAGETFNLNSPFQLGDILFEKLGLPAGKKTKRGYSTSADILERIKDKHPIVPAVLEYRTLSKLKSTYIDGLIPLINENDGKVHAHFNQTVTTTGRISCTEPNLQNIPVRQEMGRQLRKAFIPDSDNCVLVGADYSQIELRVLAHMSGDEALIDAFNRGEDIHRATAANVLGVPESEITIEERSRAKAVNFGVIYGMSSFGLSSELNITRKDAEEYIDTYFRKHTAVKAFMDGQVESCREKGYVTTIMGRKRYIKEIKASGYMVRQVGERLAMNTPIQGSAADIIKIAMIKVYNAIKSGKLKSSLILQVHDELIINTYEDEREEIEKLLVENMESAYDMKVKLKADLNEGCNWYELK</sequence>
<keyword evidence="6 16" id="KW-0235">DNA replication</keyword>
<comment type="function">
    <text evidence="16">In addition to polymerase activity, this DNA polymerase exhibits 5'-3' exonuclease activity.</text>
</comment>
<comment type="similarity">
    <text evidence="1 16">Belongs to the DNA polymerase type-A family.</text>
</comment>
<dbReference type="PRINTS" id="PR00868">
    <property type="entry name" value="DNAPOLI"/>
</dbReference>
<dbReference type="NCBIfam" id="NF004397">
    <property type="entry name" value="PRK05755.1"/>
    <property type="match status" value="1"/>
</dbReference>
<keyword evidence="7" id="KW-0540">Nuclease</keyword>
<dbReference type="InterPro" id="IPR008918">
    <property type="entry name" value="HhH2"/>
</dbReference>
<keyword evidence="13 16" id="KW-0234">DNA repair</keyword>
<keyword evidence="8 16" id="KW-0227">DNA damage</keyword>
<dbReference type="EC" id="2.7.7.7" evidence="2 15"/>
<feature type="domain" description="DNA-directed DNA polymerase family A palm" evidence="18">
    <location>
        <begin position="650"/>
        <end position="857"/>
    </location>
</feature>
<reference evidence="19" key="1">
    <citation type="submission" date="2020-10" db="EMBL/GenBank/DDBJ databases">
        <authorList>
            <person name="Gilroy R."/>
        </authorList>
    </citation>
    <scope>NUCLEOTIDE SEQUENCE</scope>
    <source>
        <strain evidence="19">ChiSjej4B22-8349</strain>
    </source>
</reference>
<dbReference type="Gene3D" id="1.10.150.20">
    <property type="entry name" value="5' to 3' exonuclease, C-terminal subdomain"/>
    <property type="match status" value="2"/>
</dbReference>
<dbReference type="Gene3D" id="3.30.70.370">
    <property type="match status" value="1"/>
</dbReference>
<dbReference type="CDD" id="cd06140">
    <property type="entry name" value="DNA_polA_I_Bacillus_like_exo"/>
    <property type="match status" value="1"/>
</dbReference>
<accession>A0A9D1N7K0</accession>
<dbReference type="Proteomes" id="UP000824130">
    <property type="component" value="Unassembled WGS sequence"/>
</dbReference>
<dbReference type="InterPro" id="IPR002421">
    <property type="entry name" value="5-3_exonuclease"/>
</dbReference>
<evidence type="ECO:0000256" key="1">
    <source>
        <dbReference type="ARBA" id="ARBA00007705"/>
    </source>
</evidence>
<dbReference type="GO" id="GO:0003887">
    <property type="term" value="F:DNA-directed DNA polymerase activity"/>
    <property type="evidence" value="ECO:0007669"/>
    <property type="project" value="UniProtKB-UniRule"/>
</dbReference>
<evidence type="ECO:0000256" key="9">
    <source>
        <dbReference type="ARBA" id="ARBA00022801"/>
    </source>
</evidence>
<dbReference type="CDD" id="cd09898">
    <property type="entry name" value="H3TH_53EXO"/>
    <property type="match status" value="1"/>
</dbReference>
<name>A0A9D1N7K0_9FIRM</name>
<dbReference type="Pfam" id="PF02739">
    <property type="entry name" value="5_3_exonuc_N"/>
    <property type="match status" value="1"/>
</dbReference>
<dbReference type="FunFam" id="1.10.150.20:FF:000002">
    <property type="entry name" value="DNA polymerase I"/>
    <property type="match status" value="1"/>
</dbReference>
<comment type="subunit">
    <text evidence="16">Single-chain monomer with multiple functions.</text>
</comment>
<keyword evidence="11 16" id="KW-0239">DNA-directed DNA polymerase</keyword>
<dbReference type="SMART" id="SM00279">
    <property type="entry name" value="HhH2"/>
    <property type="match status" value="1"/>
</dbReference>
<dbReference type="InterPro" id="IPR019760">
    <property type="entry name" value="DNA-dir_DNA_pol_A_CS"/>
</dbReference>
<evidence type="ECO:0000259" key="17">
    <source>
        <dbReference type="SMART" id="SM00475"/>
    </source>
</evidence>
<evidence type="ECO:0000256" key="4">
    <source>
        <dbReference type="ARBA" id="ARBA00022679"/>
    </source>
</evidence>
<dbReference type="SUPFAM" id="SSF47807">
    <property type="entry name" value="5' to 3' exonuclease, C-terminal subdomain"/>
    <property type="match status" value="1"/>
</dbReference>
<dbReference type="InterPro" id="IPR020046">
    <property type="entry name" value="5-3_exonucl_a-hlix_arch_N"/>
</dbReference>
<keyword evidence="10 16" id="KW-0269">Exonuclease</keyword>
<dbReference type="GO" id="GO:0003677">
    <property type="term" value="F:DNA binding"/>
    <property type="evidence" value="ECO:0007669"/>
    <property type="project" value="UniProtKB-UniRule"/>
</dbReference>
<dbReference type="InterPro" id="IPR012337">
    <property type="entry name" value="RNaseH-like_sf"/>
</dbReference>
<dbReference type="SMART" id="SM00475">
    <property type="entry name" value="53EXOc"/>
    <property type="match status" value="1"/>
</dbReference>
<evidence type="ECO:0000256" key="12">
    <source>
        <dbReference type="ARBA" id="ARBA00023125"/>
    </source>
</evidence>
<dbReference type="SUPFAM" id="SSF53098">
    <property type="entry name" value="Ribonuclease H-like"/>
    <property type="match status" value="1"/>
</dbReference>
<reference evidence="19" key="2">
    <citation type="journal article" date="2021" name="PeerJ">
        <title>Extensive microbial diversity within the chicken gut microbiome revealed by metagenomics and culture.</title>
        <authorList>
            <person name="Gilroy R."/>
            <person name="Ravi A."/>
            <person name="Getino M."/>
            <person name="Pursley I."/>
            <person name="Horton D.L."/>
            <person name="Alikhan N.F."/>
            <person name="Baker D."/>
            <person name="Gharbi K."/>
            <person name="Hall N."/>
            <person name="Watson M."/>
            <person name="Adriaenssens E.M."/>
            <person name="Foster-Nyarko E."/>
            <person name="Jarju S."/>
            <person name="Secka A."/>
            <person name="Antonio M."/>
            <person name="Oren A."/>
            <person name="Chaudhuri R.R."/>
            <person name="La Ragione R."/>
            <person name="Hildebrand F."/>
            <person name="Pallen M.J."/>
        </authorList>
    </citation>
    <scope>NUCLEOTIDE SEQUENCE</scope>
    <source>
        <strain evidence="19">ChiSjej4B22-8349</strain>
    </source>
</reference>
<dbReference type="InterPro" id="IPR036279">
    <property type="entry name" value="5-3_exonuclease_C_sf"/>
</dbReference>
<dbReference type="Pfam" id="PF22619">
    <property type="entry name" value="DNA_polI_exo1"/>
    <property type="match status" value="1"/>
</dbReference>
<keyword evidence="5 16" id="KW-0548">Nucleotidyltransferase</keyword>
<dbReference type="FunFam" id="1.10.150.20:FF:000003">
    <property type="entry name" value="DNA polymerase I"/>
    <property type="match status" value="1"/>
</dbReference>
<gene>
    <name evidence="16 19" type="primary">polA</name>
    <name evidence="19" type="ORF">IAD25_07940</name>
</gene>
<evidence type="ECO:0000256" key="15">
    <source>
        <dbReference type="NCBIfam" id="TIGR00593"/>
    </source>
</evidence>
<dbReference type="GO" id="GO:0008409">
    <property type="term" value="F:5'-3' exonuclease activity"/>
    <property type="evidence" value="ECO:0007669"/>
    <property type="project" value="UniProtKB-UniRule"/>
</dbReference>
<dbReference type="Gene3D" id="3.30.420.10">
    <property type="entry name" value="Ribonuclease H-like superfamily/Ribonuclease H"/>
    <property type="match status" value="1"/>
</dbReference>
<evidence type="ECO:0000256" key="5">
    <source>
        <dbReference type="ARBA" id="ARBA00022695"/>
    </source>
</evidence>
<dbReference type="PANTHER" id="PTHR10133:SF27">
    <property type="entry name" value="DNA POLYMERASE NU"/>
    <property type="match status" value="1"/>
</dbReference>
<dbReference type="InterPro" id="IPR054690">
    <property type="entry name" value="DNA_polI_exonuclease"/>
</dbReference>
<dbReference type="SUPFAM" id="SSF88723">
    <property type="entry name" value="PIN domain-like"/>
    <property type="match status" value="1"/>
</dbReference>
<evidence type="ECO:0000259" key="18">
    <source>
        <dbReference type="SMART" id="SM00482"/>
    </source>
</evidence>
<organism evidence="19 20">
    <name type="scientific">Candidatus Allocopromorpha excrementipullorum</name>
    <dbReference type="NCBI Taxonomy" id="2840743"/>
    <lineage>
        <taxon>Bacteria</taxon>
        <taxon>Bacillati</taxon>
        <taxon>Bacillota</taxon>
        <taxon>Clostridia</taxon>
        <taxon>Eubacteriales</taxon>
        <taxon>Eubacteriaceae</taxon>
        <taxon>Eubacteriaceae incertae sedis</taxon>
        <taxon>Candidatus Allocopromorpha</taxon>
    </lineage>
</organism>
<dbReference type="SUPFAM" id="SSF56672">
    <property type="entry name" value="DNA/RNA polymerases"/>
    <property type="match status" value="1"/>
</dbReference>
<evidence type="ECO:0000256" key="7">
    <source>
        <dbReference type="ARBA" id="ARBA00022722"/>
    </source>
</evidence>
<feature type="domain" description="5'-3' exonuclease" evidence="17">
    <location>
        <begin position="2"/>
        <end position="262"/>
    </location>
</feature>
<dbReference type="FunFam" id="1.20.1060.10:FF:000001">
    <property type="entry name" value="DNA polymerase I"/>
    <property type="match status" value="1"/>
</dbReference>
<dbReference type="PANTHER" id="PTHR10133">
    <property type="entry name" value="DNA POLYMERASE I"/>
    <property type="match status" value="1"/>
</dbReference>
<keyword evidence="4 16" id="KW-0808">Transferase</keyword>
<dbReference type="InterPro" id="IPR002298">
    <property type="entry name" value="DNA_polymerase_A"/>
</dbReference>
<dbReference type="FunFam" id="3.40.50.1010:FF:000001">
    <property type="entry name" value="DNA polymerase I"/>
    <property type="match status" value="1"/>
</dbReference>
<evidence type="ECO:0000313" key="19">
    <source>
        <dbReference type="EMBL" id="HIU96617.1"/>
    </source>
</evidence>
<dbReference type="EMBL" id="DVOB01000165">
    <property type="protein sequence ID" value="HIU96617.1"/>
    <property type="molecule type" value="Genomic_DNA"/>
</dbReference>
<dbReference type="CDD" id="cd08637">
    <property type="entry name" value="DNA_pol_A_pol_I_C"/>
    <property type="match status" value="1"/>
</dbReference>
<dbReference type="InterPro" id="IPR018320">
    <property type="entry name" value="DNA_polymerase_1"/>
</dbReference>
<dbReference type="GO" id="GO:0006302">
    <property type="term" value="P:double-strand break repair"/>
    <property type="evidence" value="ECO:0007669"/>
    <property type="project" value="TreeGrafter"/>
</dbReference>
<keyword evidence="9 16" id="KW-0378">Hydrolase</keyword>
<dbReference type="InterPro" id="IPR020045">
    <property type="entry name" value="DNA_polI_H3TH"/>
</dbReference>
<keyword evidence="12 16" id="KW-0238">DNA-binding</keyword>
<dbReference type="CDD" id="cd09859">
    <property type="entry name" value="PIN_53EXO"/>
    <property type="match status" value="1"/>
</dbReference>
<dbReference type="Pfam" id="PF01367">
    <property type="entry name" value="5_3_exonuc"/>
    <property type="match status" value="1"/>
</dbReference>
<dbReference type="InterPro" id="IPR036397">
    <property type="entry name" value="RNaseH_sf"/>
</dbReference>
<evidence type="ECO:0000313" key="20">
    <source>
        <dbReference type="Proteomes" id="UP000824130"/>
    </source>
</evidence>
<dbReference type="InterPro" id="IPR029060">
    <property type="entry name" value="PIN-like_dom_sf"/>
</dbReference>
<dbReference type="InterPro" id="IPR001098">
    <property type="entry name" value="DNA-dir_DNA_pol_A_palm_dom"/>
</dbReference>
<dbReference type="Gene3D" id="1.20.1060.10">
    <property type="entry name" value="Taq DNA Polymerase, Chain T, domain 4"/>
    <property type="match status" value="1"/>
</dbReference>
<protein>
    <recommendedName>
        <fullName evidence="3 15">DNA polymerase I</fullName>
        <ecNumber evidence="2 15">2.7.7.7</ecNumber>
    </recommendedName>
</protein>
<dbReference type="SMART" id="SM00482">
    <property type="entry name" value="POLAc"/>
    <property type="match status" value="1"/>
</dbReference>
<evidence type="ECO:0000256" key="2">
    <source>
        <dbReference type="ARBA" id="ARBA00012417"/>
    </source>
</evidence>
<dbReference type="PROSITE" id="PS00447">
    <property type="entry name" value="DNA_POLYMERASE_A"/>
    <property type="match status" value="1"/>
</dbReference>
<dbReference type="GO" id="GO:0006261">
    <property type="term" value="P:DNA-templated DNA replication"/>
    <property type="evidence" value="ECO:0007669"/>
    <property type="project" value="UniProtKB-UniRule"/>
</dbReference>
<evidence type="ECO:0000256" key="16">
    <source>
        <dbReference type="RuleBase" id="RU004460"/>
    </source>
</evidence>
<dbReference type="Gene3D" id="3.40.50.1010">
    <property type="entry name" value="5'-nuclease"/>
    <property type="match status" value="1"/>
</dbReference>
<evidence type="ECO:0000256" key="14">
    <source>
        <dbReference type="ARBA" id="ARBA00049244"/>
    </source>
</evidence>
<dbReference type="NCBIfam" id="TIGR00593">
    <property type="entry name" value="pola"/>
    <property type="match status" value="1"/>
</dbReference>
<evidence type="ECO:0000256" key="10">
    <source>
        <dbReference type="ARBA" id="ARBA00022839"/>
    </source>
</evidence>
<dbReference type="Pfam" id="PF00476">
    <property type="entry name" value="DNA_pol_A"/>
    <property type="match status" value="1"/>
</dbReference>
<dbReference type="InterPro" id="IPR043502">
    <property type="entry name" value="DNA/RNA_pol_sf"/>
</dbReference>
<evidence type="ECO:0000256" key="6">
    <source>
        <dbReference type="ARBA" id="ARBA00022705"/>
    </source>
</evidence>
<evidence type="ECO:0000256" key="8">
    <source>
        <dbReference type="ARBA" id="ARBA00022763"/>
    </source>
</evidence>
<proteinExistence type="inferred from homology"/>
<evidence type="ECO:0000256" key="13">
    <source>
        <dbReference type="ARBA" id="ARBA00023204"/>
    </source>
</evidence>